<keyword evidence="4 5" id="KW-0472">Membrane</keyword>
<keyword evidence="2 5" id="KW-0812">Transmembrane</keyword>
<keyword evidence="7" id="KW-1185">Reference proteome</keyword>
<feature type="transmembrane region" description="Helical" evidence="5">
    <location>
        <begin position="149"/>
        <end position="173"/>
    </location>
</feature>
<reference evidence="7" key="1">
    <citation type="journal article" date="2019" name="Int. J. Syst. Evol. Microbiol.">
        <title>The Global Catalogue of Microorganisms (GCM) 10K type strain sequencing project: providing services to taxonomists for standard genome sequencing and annotation.</title>
        <authorList>
            <consortium name="The Broad Institute Genomics Platform"/>
            <consortium name="The Broad Institute Genome Sequencing Center for Infectious Disease"/>
            <person name="Wu L."/>
            <person name="Ma J."/>
        </authorList>
    </citation>
    <scope>NUCLEOTIDE SEQUENCE [LARGE SCALE GENOMIC DNA]</scope>
    <source>
        <strain evidence="7">CGMCC 1.3685</strain>
    </source>
</reference>
<dbReference type="InterPro" id="IPR000537">
    <property type="entry name" value="UbiA_prenyltransferase"/>
</dbReference>
<dbReference type="Gene3D" id="1.10.357.140">
    <property type="entry name" value="UbiA prenyltransferase"/>
    <property type="match status" value="1"/>
</dbReference>
<feature type="transmembrane region" description="Helical" evidence="5">
    <location>
        <begin position="265"/>
        <end position="284"/>
    </location>
</feature>
<feature type="transmembrane region" description="Helical" evidence="5">
    <location>
        <begin position="84"/>
        <end position="103"/>
    </location>
</feature>
<dbReference type="Proteomes" id="UP000606115">
    <property type="component" value="Unassembled WGS sequence"/>
</dbReference>
<evidence type="ECO:0000256" key="3">
    <source>
        <dbReference type="ARBA" id="ARBA00022989"/>
    </source>
</evidence>
<evidence type="ECO:0000256" key="2">
    <source>
        <dbReference type="ARBA" id="ARBA00022692"/>
    </source>
</evidence>
<comment type="caution">
    <text evidence="6">The sequence shown here is derived from an EMBL/GenBank/DDBJ whole genome shotgun (WGS) entry which is preliminary data.</text>
</comment>
<protein>
    <submittedName>
        <fullName evidence="6">Prenyltransferase</fullName>
    </submittedName>
</protein>
<evidence type="ECO:0000256" key="4">
    <source>
        <dbReference type="ARBA" id="ARBA00023136"/>
    </source>
</evidence>
<feature type="transmembrane region" description="Helical" evidence="5">
    <location>
        <begin position="34"/>
        <end position="54"/>
    </location>
</feature>
<accession>A0ABQ2DSP1</accession>
<evidence type="ECO:0000256" key="1">
    <source>
        <dbReference type="ARBA" id="ARBA00004141"/>
    </source>
</evidence>
<comment type="subcellular location">
    <subcellularLocation>
        <location evidence="1">Membrane</location>
        <topology evidence="1">Multi-pass membrane protein</topology>
    </subcellularLocation>
</comment>
<name>A0ABQ2DSP1_9MICC</name>
<dbReference type="GeneID" id="303305572"/>
<evidence type="ECO:0000256" key="5">
    <source>
        <dbReference type="SAM" id="Phobius"/>
    </source>
</evidence>
<dbReference type="RefSeq" id="WP_096256142.1">
    <property type="nucleotide sequence ID" value="NZ_BMKX01000010.1"/>
</dbReference>
<feature type="transmembrane region" description="Helical" evidence="5">
    <location>
        <begin position="227"/>
        <end position="244"/>
    </location>
</feature>
<keyword evidence="3 5" id="KW-1133">Transmembrane helix</keyword>
<dbReference type="Gene3D" id="1.20.120.1780">
    <property type="entry name" value="UbiA prenyltransferase"/>
    <property type="match status" value="1"/>
</dbReference>
<dbReference type="EMBL" id="BMKX01000010">
    <property type="protein sequence ID" value="GGJ71058.1"/>
    <property type="molecule type" value="Genomic_DNA"/>
</dbReference>
<organism evidence="6 7">
    <name type="scientific">Glutamicibacter ardleyensis</name>
    <dbReference type="NCBI Taxonomy" id="225894"/>
    <lineage>
        <taxon>Bacteria</taxon>
        <taxon>Bacillati</taxon>
        <taxon>Actinomycetota</taxon>
        <taxon>Actinomycetes</taxon>
        <taxon>Micrococcales</taxon>
        <taxon>Micrococcaceae</taxon>
        <taxon>Glutamicibacter</taxon>
    </lineage>
</organism>
<evidence type="ECO:0000313" key="7">
    <source>
        <dbReference type="Proteomes" id="UP000606115"/>
    </source>
</evidence>
<dbReference type="InterPro" id="IPR044878">
    <property type="entry name" value="UbiA_sf"/>
</dbReference>
<gene>
    <name evidence="6" type="primary">ubiA</name>
    <name evidence="6" type="ORF">GCM10007173_32400</name>
</gene>
<dbReference type="NCBIfam" id="NF009608">
    <property type="entry name" value="PRK13105.1"/>
    <property type="match status" value="1"/>
</dbReference>
<proteinExistence type="predicted"/>
<dbReference type="CDD" id="cd13966">
    <property type="entry name" value="PT_UbiA_4"/>
    <property type="match status" value="1"/>
</dbReference>
<evidence type="ECO:0000313" key="6">
    <source>
        <dbReference type="EMBL" id="GGJ71058.1"/>
    </source>
</evidence>
<dbReference type="Pfam" id="PF01040">
    <property type="entry name" value="UbiA"/>
    <property type="match status" value="1"/>
</dbReference>
<sequence length="286" mass="31218">MIRAILATSRPVSWVNTAYPFAAAYLIAGQHIDWLLVVGTVFFLFPYNLLMYGVNDVFDYESDLRNPRKGGIEGALLSKSKHRMILAASLISALPFVVALLLGGTALSNIILLISLFAVLAYSAPKLRFKERPGLDSLTSSIHFLSPAVYGWVLAGSAVGSTQWCVFAAFLLWGMASHALGAIQDIIPDREGQLGSIATVLGARLTLHLVLIAYLVGGALLVLGLRWPSAAAALLVIPYLLNALPYLRVTDANSQEVNRAWKRFLWVNYLCGFLLTMLIIYTTMFA</sequence>